<dbReference type="OrthoDB" id="430488at2759"/>
<keyword evidence="1" id="KW-0472">Membrane</keyword>
<evidence type="ECO:0000256" key="1">
    <source>
        <dbReference type="SAM" id="Phobius"/>
    </source>
</evidence>
<keyword evidence="1" id="KW-1133">Transmembrane helix</keyword>
<feature type="transmembrane region" description="Helical" evidence="1">
    <location>
        <begin position="506"/>
        <end position="528"/>
    </location>
</feature>
<gene>
    <name evidence="2" type="primary">PDIL2-1</name>
    <name evidence="2" type="ORF">SNAT2548_LOCUS16957</name>
</gene>
<feature type="transmembrane region" description="Helical" evidence="1">
    <location>
        <begin position="410"/>
        <end position="431"/>
    </location>
</feature>
<feature type="transmembrane region" description="Helical" evidence="1">
    <location>
        <begin position="534"/>
        <end position="554"/>
    </location>
</feature>
<comment type="caution">
    <text evidence="2">The sequence shown here is derived from an EMBL/GenBank/DDBJ whole genome shotgun (WGS) entry which is preliminary data.</text>
</comment>
<keyword evidence="1" id="KW-0812">Transmembrane</keyword>
<organism evidence="2 3">
    <name type="scientific">Symbiodinium natans</name>
    <dbReference type="NCBI Taxonomy" id="878477"/>
    <lineage>
        <taxon>Eukaryota</taxon>
        <taxon>Sar</taxon>
        <taxon>Alveolata</taxon>
        <taxon>Dinophyceae</taxon>
        <taxon>Suessiales</taxon>
        <taxon>Symbiodiniaceae</taxon>
        <taxon>Symbiodinium</taxon>
    </lineage>
</organism>
<name>A0A812NWF0_9DINO</name>
<protein>
    <submittedName>
        <fullName evidence="2">PDIL2-1 protein</fullName>
    </submittedName>
</protein>
<dbReference type="EMBL" id="CAJNDS010002096">
    <property type="protein sequence ID" value="CAE7323685.1"/>
    <property type="molecule type" value="Genomic_DNA"/>
</dbReference>
<accession>A0A812NWF0</accession>
<sequence length="573" mass="61943">MAGRLELQHCSPFTWKSRCAPRVGNAVASSWQDRAATHRKACPILQGQRPPKPHRIEYSPPAPKEVVYEQLYDPSLAAEPLDLLCSDGDEDDGDCQGVLSRVELSRYIARKNAGLAALAETSRQQRLKFALGDGDWQGEVPGGHAGHDHPLPGLEDAAAWSLVLEAVAFERKHLKRGSSNNWPDAFWSPACLCRLRPDALAQLDAELASLLPQLDASEGDGDDSSFRALPASVFMRQLLSDVRLARGNLHGAAAALAISKSAEPESADPLCPLLLIAWEDALDCDFLKAHHCFRLGRLAVRAAKAELLAAEALRCNASPSKIQLRRAAGREVAAANAAVSVRRREQTLRSADLRFASPENEIQFRHELVKGSFHLTAAAGLTQVALQLAITATRMSQEMPWTSGLSVPDLIFLLMQASAAGLMVLASLGSLVKSETCRSFSEALWTCTICANTVAGVLHGRWWRLWVEGRELDCVAGDTSEVSAVLLSVAFVAIACHALPLRCCFLFPLVLLAGLACCLQAVLGLLSAGQGQSGVQLLNAALLLFLLASSYCTAHRRERDIRKGWLHGCSQEP</sequence>
<dbReference type="Proteomes" id="UP000604046">
    <property type="component" value="Unassembled WGS sequence"/>
</dbReference>
<dbReference type="AlphaFoldDB" id="A0A812NWF0"/>
<proteinExistence type="predicted"/>
<evidence type="ECO:0000313" key="2">
    <source>
        <dbReference type="EMBL" id="CAE7323685.1"/>
    </source>
</evidence>
<evidence type="ECO:0000313" key="3">
    <source>
        <dbReference type="Proteomes" id="UP000604046"/>
    </source>
</evidence>
<reference evidence="2" key="1">
    <citation type="submission" date="2021-02" db="EMBL/GenBank/DDBJ databases">
        <authorList>
            <person name="Dougan E. K."/>
            <person name="Rhodes N."/>
            <person name="Thang M."/>
            <person name="Chan C."/>
        </authorList>
    </citation>
    <scope>NUCLEOTIDE SEQUENCE</scope>
</reference>
<keyword evidence="3" id="KW-1185">Reference proteome</keyword>